<reference evidence="2 3" key="2">
    <citation type="submission" date="2024-07" db="EMBL/GenBank/DDBJ databases">
        <authorList>
            <person name="Akdeniz Z."/>
        </authorList>
    </citation>
    <scope>NUCLEOTIDE SEQUENCE [LARGE SCALE GENOMIC DNA]</scope>
</reference>
<dbReference type="AlphaFoldDB" id="A0AA86R3M6"/>
<evidence type="ECO:0000313" key="1">
    <source>
        <dbReference type="EMBL" id="CAI9965463.1"/>
    </source>
</evidence>
<protein>
    <submittedName>
        <fullName evidence="1">Uncharacterized protein</fullName>
    </submittedName>
</protein>
<dbReference type="EMBL" id="CATOUU010000990">
    <property type="protein sequence ID" value="CAI9965463.1"/>
    <property type="molecule type" value="Genomic_DNA"/>
</dbReference>
<reference evidence="1" key="1">
    <citation type="submission" date="2023-06" db="EMBL/GenBank/DDBJ databases">
        <authorList>
            <person name="Kurt Z."/>
        </authorList>
    </citation>
    <scope>NUCLEOTIDE SEQUENCE</scope>
</reference>
<gene>
    <name evidence="2" type="ORF">HINF_LOCUS38807</name>
    <name evidence="1" type="ORF">HINF_LOCUS53108</name>
</gene>
<comment type="caution">
    <text evidence="1">The sequence shown here is derived from an EMBL/GenBank/DDBJ whole genome shotgun (WGS) entry which is preliminary data.</text>
</comment>
<name>A0AA86R3M6_9EUKA</name>
<evidence type="ECO:0000313" key="2">
    <source>
        <dbReference type="EMBL" id="CAL6041154.1"/>
    </source>
</evidence>
<proteinExistence type="predicted"/>
<keyword evidence="3" id="KW-1185">Reference proteome</keyword>
<dbReference type="EMBL" id="CAXDID020000148">
    <property type="protein sequence ID" value="CAL6041154.1"/>
    <property type="molecule type" value="Genomic_DNA"/>
</dbReference>
<accession>A0AA86R3M6</accession>
<evidence type="ECO:0000313" key="3">
    <source>
        <dbReference type="Proteomes" id="UP001642409"/>
    </source>
</evidence>
<dbReference type="Proteomes" id="UP001642409">
    <property type="component" value="Unassembled WGS sequence"/>
</dbReference>
<sequence length="531" mass="56537">MDSDSNIIQVVDSTIEITTQYNIKSNIYGISKNSFVIILNNCKISFISEVLNEFCGISKIITNLSINILELKLNINAQATYGLGYISQGEISIQQLTISGQLIGNLSYGLLYQASYLVLLNNLSHSLITLGTIQNCGFIQVITQVNAVTTQNISFYGFSRSPNIQSKYGLSSSCPCNQYSSLQNGLCYCDSSFKFNQIANTCECHESTVLISNECVCQVPNTSLINGECICSTQNAIISDKQCKCPINSTNSSNICQCPTDSALSLGICTCSTLNAFPVDGVCKCALNANNISNQCICPVGTQLSSSICQCTVSNTVFKAGSCQCTTTNAFISNQICTCGTNALNISNVCSCPTGSILQSGICVCSTKNAIISDSGCACAINATNSANICTCPTGSTLSGNICKCSTQNAFPLDGKCVCGKYASNSSNKCTCPANSALKNGECTCTQTTAYIFQSNCVLPLQNGQKFKYTGHLQVSSYGNQGTGKYYNAECIPLFQSSSDPASVYPYVMGTSWQSSLGWIDEATLRNSPLC</sequence>
<organism evidence="1">
    <name type="scientific">Hexamita inflata</name>
    <dbReference type="NCBI Taxonomy" id="28002"/>
    <lineage>
        <taxon>Eukaryota</taxon>
        <taxon>Metamonada</taxon>
        <taxon>Diplomonadida</taxon>
        <taxon>Hexamitidae</taxon>
        <taxon>Hexamitinae</taxon>
        <taxon>Hexamita</taxon>
    </lineage>
</organism>